<reference evidence="9" key="1">
    <citation type="journal article" date="2020" name="mSystems">
        <title>Genome- and Community-Level Interaction Insights into Carbon Utilization and Element Cycling Functions of Hydrothermarchaeota in Hydrothermal Sediment.</title>
        <authorList>
            <person name="Zhou Z."/>
            <person name="Liu Y."/>
            <person name="Xu W."/>
            <person name="Pan J."/>
            <person name="Luo Z.H."/>
            <person name="Li M."/>
        </authorList>
    </citation>
    <scope>NUCLEOTIDE SEQUENCE [LARGE SCALE GENOMIC DNA]</scope>
    <source>
        <strain evidence="9">SpSt-125</strain>
    </source>
</reference>
<feature type="transmembrane region" description="Helical" evidence="7">
    <location>
        <begin position="191"/>
        <end position="208"/>
    </location>
</feature>
<feature type="transmembrane region" description="Helical" evidence="7">
    <location>
        <begin position="68"/>
        <end position="96"/>
    </location>
</feature>
<keyword evidence="5 7" id="KW-1133">Transmembrane helix</keyword>
<dbReference type="PANTHER" id="PTHR43744:SF12">
    <property type="entry name" value="ABC TRANSPORTER PERMEASE PROTEIN MG189-RELATED"/>
    <property type="match status" value="1"/>
</dbReference>
<evidence type="ECO:0000256" key="1">
    <source>
        <dbReference type="ARBA" id="ARBA00004651"/>
    </source>
</evidence>
<dbReference type="PROSITE" id="PS50928">
    <property type="entry name" value="ABC_TM1"/>
    <property type="match status" value="1"/>
</dbReference>
<feature type="transmembrane region" description="Helical" evidence="7">
    <location>
        <begin position="20"/>
        <end position="47"/>
    </location>
</feature>
<keyword evidence="4 7" id="KW-0812">Transmembrane</keyword>
<dbReference type="GO" id="GO:0005886">
    <property type="term" value="C:plasma membrane"/>
    <property type="evidence" value="ECO:0007669"/>
    <property type="project" value="UniProtKB-SubCell"/>
</dbReference>
<comment type="subcellular location">
    <subcellularLocation>
        <location evidence="1 7">Cell membrane</location>
        <topology evidence="1 7">Multi-pass membrane protein</topology>
    </subcellularLocation>
</comment>
<sequence>MSTELRNKVKTFLINLVADIGFIIGVVVYIIPFLILLAASLGANVMAGQLIPRQPRYDGYITIFTHPAFSLWLVNSLIFTVSVTAGSIVISTLAGYALSRLDFPGKGIVFWFILGIMMIPGIAAYLPLYILLAKMKILGTYIGLLIPPMASPYNVFMLKQAFDAIPRDYEEAALIDGAGTPTILFRIHLPIIRPVLTTLILFNIVWNWNNFGWPLFVATRTTLWNLPLGIWNLTWSYTVNFWNLAAGAVILTLPPLILYIIAIEYYLRGIAVTGLKK</sequence>
<dbReference type="CDD" id="cd06261">
    <property type="entry name" value="TM_PBP2"/>
    <property type="match status" value="1"/>
</dbReference>
<evidence type="ECO:0000256" key="2">
    <source>
        <dbReference type="ARBA" id="ARBA00022448"/>
    </source>
</evidence>
<proteinExistence type="inferred from homology"/>
<feature type="domain" description="ABC transmembrane type-1" evidence="8">
    <location>
        <begin position="73"/>
        <end position="262"/>
    </location>
</feature>
<evidence type="ECO:0000256" key="4">
    <source>
        <dbReference type="ARBA" id="ARBA00022692"/>
    </source>
</evidence>
<evidence type="ECO:0000259" key="8">
    <source>
        <dbReference type="PROSITE" id="PS50928"/>
    </source>
</evidence>
<evidence type="ECO:0000256" key="7">
    <source>
        <dbReference type="RuleBase" id="RU363032"/>
    </source>
</evidence>
<dbReference type="PANTHER" id="PTHR43744">
    <property type="entry name" value="ABC TRANSPORTER PERMEASE PROTEIN MG189-RELATED-RELATED"/>
    <property type="match status" value="1"/>
</dbReference>
<comment type="caution">
    <text evidence="9">The sequence shown here is derived from an EMBL/GenBank/DDBJ whole genome shotgun (WGS) entry which is preliminary data.</text>
</comment>
<accession>A0A7J2U1M3</accession>
<evidence type="ECO:0000313" key="9">
    <source>
        <dbReference type="EMBL" id="HEM66740.1"/>
    </source>
</evidence>
<dbReference type="Pfam" id="PF00528">
    <property type="entry name" value="BPD_transp_1"/>
    <property type="match status" value="1"/>
</dbReference>
<dbReference type="Gene3D" id="1.10.3720.10">
    <property type="entry name" value="MetI-like"/>
    <property type="match status" value="1"/>
</dbReference>
<dbReference type="InterPro" id="IPR035906">
    <property type="entry name" value="MetI-like_sf"/>
</dbReference>
<keyword evidence="6 7" id="KW-0472">Membrane</keyword>
<feature type="transmembrane region" description="Helical" evidence="7">
    <location>
        <begin position="241"/>
        <end position="267"/>
    </location>
</feature>
<protein>
    <submittedName>
        <fullName evidence="9">Carbohydrate ABC transporter permease</fullName>
    </submittedName>
</protein>
<keyword evidence="2 7" id="KW-0813">Transport</keyword>
<dbReference type="SUPFAM" id="SSF161098">
    <property type="entry name" value="MetI-like"/>
    <property type="match status" value="1"/>
</dbReference>
<gene>
    <name evidence="9" type="ORF">ENO26_04120</name>
</gene>
<dbReference type="EMBL" id="DSEU01000028">
    <property type="protein sequence ID" value="HEM66740.1"/>
    <property type="molecule type" value="Genomic_DNA"/>
</dbReference>
<evidence type="ECO:0000256" key="5">
    <source>
        <dbReference type="ARBA" id="ARBA00022989"/>
    </source>
</evidence>
<evidence type="ECO:0000256" key="3">
    <source>
        <dbReference type="ARBA" id="ARBA00022475"/>
    </source>
</evidence>
<dbReference type="AlphaFoldDB" id="A0A7J2U1M3"/>
<name>A0A7J2U1M3_9CREN</name>
<feature type="transmembrane region" description="Helical" evidence="7">
    <location>
        <begin position="108"/>
        <end position="132"/>
    </location>
</feature>
<dbReference type="InterPro" id="IPR000515">
    <property type="entry name" value="MetI-like"/>
</dbReference>
<organism evidence="9">
    <name type="scientific">Ignisphaera aggregans</name>
    <dbReference type="NCBI Taxonomy" id="334771"/>
    <lineage>
        <taxon>Archaea</taxon>
        <taxon>Thermoproteota</taxon>
        <taxon>Thermoprotei</taxon>
        <taxon>Desulfurococcales</taxon>
        <taxon>Desulfurococcaceae</taxon>
        <taxon>Ignisphaera</taxon>
    </lineage>
</organism>
<comment type="similarity">
    <text evidence="7">Belongs to the binding-protein-dependent transport system permease family.</text>
</comment>
<keyword evidence="3" id="KW-1003">Cell membrane</keyword>
<evidence type="ECO:0000256" key="6">
    <source>
        <dbReference type="ARBA" id="ARBA00023136"/>
    </source>
</evidence>
<dbReference type="GO" id="GO:0055085">
    <property type="term" value="P:transmembrane transport"/>
    <property type="evidence" value="ECO:0007669"/>
    <property type="project" value="InterPro"/>
</dbReference>